<dbReference type="AlphaFoldDB" id="A0A4R3JSB1"/>
<protein>
    <submittedName>
        <fullName evidence="4">Cytoskeleton protein RodZ</fullName>
    </submittedName>
</protein>
<dbReference type="PANTHER" id="PTHR34475:SF1">
    <property type="entry name" value="CYTOSKELETON PROTEIN RODZ"/>
    <property type="match status" value="1"/>
</dbReference>
<evidence type="ECO:0000256" key="1">
    <source>
        <dbReference type="SAM" id="MobiDB-lite"/>
    </source>
</evidence>
<organism evidence="4 5">
    <name type="scientific">Sulfuritortus calidifontis</name>
    <dbReference type="NCBI Taxonomy" id="1914471"/>
    <lineage>
        <taxon>Bacteria</taxon>
        <taxon>Pseudomonadati</taxon>
        <taxon>Pseudomonadota</taxon>
        <taxon>Betaproteobacteria</taxon>
        <taxon>Nitrosomonadales</taxon>
        <taxon>Thiobacillaceae</taxon>
        <taxon>Sulfuritortus</taxon>
    </lineage>
</organism>
<accession>A0A4R3JSB1</accession>
<feature type="region of interest" description="Disordered" evidence="1">
    <location>
        <begin position="160"/>
        <end position="208"/>
    </location>
</feature>
<dbReference type="Pfam" id="PF13413">
    <property type="entry name" value="HTH_25"/>
    <property type="match status" value="1"/>
</dbReference>
<evidence type="ECO:0000313" key="5">
    <source>
        <dbReference type="Proteomes" id="UP000295135"/>
    </source>
</evidence>
<feature type="domain" description="Cytoskeleton protein RodZ-like C-terminal" evidence="3">
    <location>
        <begin position="297"/>
        <end position="366"/>
    </location>
</feature>
<feature type="region of interest" description="Disordered" evidence="1">
    <location>
        <begin position="368"/>
        <end position="388"/>
    </location>
</feature>
<sequence>MNNEVLQGVGPRLAAAREAKGMATAEVAAKLRLGVRQIEALEADAYEQLPGEVFVRGFIRNYAKLLDLDPDALLPSQDVVVSDQLTVPSTNLRFQPSPIQRWLFLPVGSAILFFALVALLYAWLSSGEQAEVETAAHDMVAAPQDSQIVAPQPVVLDQAQAEPAAASPEAATEAGETQPAAAPAAAAPAPGAVASPAPTATSLPPASKPSVIDAAKPVLPPLPGVSIKPAPEAAKPSVPVPAKAPVAAVATKPSTTVIPAPATAPASKPAAIEPAKPAAPAANAPLAKASASRTLVFQPVEDSWVQVVDAKGQRFSKLLRAGSTETVEGTPPFRLVVGNAATTKLSHNGKLVDLKPFIGEKVARLKLGDEGASKLSPPASKPADGQAQ</sequence>
<dbReference type="RefSeq" id="WP_126460615.1">
    <property type="nucleotide sequence ID" value="NZ_AP018721.1"/>
</dbReference>
<keyword evidence="5" id="KW-1185">Reference proteome</keyword>
<evidence type="ECO:0000256" key="2">
    <source>
        <dbReference type="SAM" id="Phobius"/>
    </source>
</evidence>
<proteinExistence type="predicted"/>
<dbReference type="Pfam" id="PF13464">
    <property type="entry name" value="RodZ_C"/>
    <property type="match status" value="1"/>
</dbReference>
<reference evidence="4 5" key="1">
    <citation type="submission" date="2019-03" db="EMBL/GenBank/DDBJ databases">
        <title>Genomic Encyclopedia of Type Strains, Phase IV (KMG-IV): sequencing the most valuable type-strain genomes for metagenomic binning, comparative biology and taxonomic classification.</title>
        <authorList>
            <person name="Goeker M."/>
        </authorList>
    </citation>
    <scope>NUCLEOTIDE SEQUENCE [LARGE SCALE GENOMIC DNA]</scope>
    <source>
        <strain evidence="4 5">DSM 103923</strain>
    </source>
</reference>
<dbReference type="PANTHER" id="PTHR34475">
    <property type="match status" value="1"/>
</dbReference>
<evidence type="ECO:0000313" key="4">
    <source>
        <dbReference type="EMBL" id="TCS70106.1"/>
    </source>
</evidence>
<evidence type="ECO:0000259" key="3">
    <source>
        <dbReference type="Pfam" id="PF13464"/>
    </source>
</evidence>
<name>A0A4R3JSB1_9PROT</name>
<gene>
    <name evidence="4" type="ORF">EDC61_11710</name>
</gene>
<dbReference type="InterPro" id="IPR050400">
    <property type="entry name" value="Bact_Cytoskel_RodZ"/>
</dbReference>
<keyword evidence="2" id="KW-0812">Transmembrane</keyword>
<dbReference type="InterPro" id="IPR010982">
    <property type="entry name" value="Lambda_DNA-bd_dom_sf"/>
</dbReference>
<dbReference type="OrthoDB" id="8561330at2"/>
<dbReference type="Gene3D" id="1.10.260.40">
    <property type="entry name" value="lambda repressor-like DNA-binding domains"/>
    <property type="match status" value="1"/>
</dbReference>
<dbReference type="GO" id="GO:0003677">
    <property type="term" value="F:DNA binding"/>
    <property type="evidence" value="ECO:0007669"/>
    <property type="project" value="InterPro"/>
</dbReference>
<comment type="caution">
    <text evidence="4">The sequence shown here is derived from an EMBL/GenBank/DDBJ whole genome shotgun (WGS) entry which is preliminary data.</text>
</comment>
<dbReference type="InterPro" id="IPR025194">
    <property type="entry name" value="RodZ-like_C"/>
</dbReference>
<keyword evidence="2" id="KW-1133">Transmembrane helix</keyword>
<dbReference type="Proteomes" id="UP000295135">
    <property type="component" value="Unassembled WGS sequence"/>
</dbReference>
<dbReference type="EMBL" id="SLZY01000017">
    <property type="protein sequence ID" value="TCS70106.1"/>
    <property type="molecule type" value="Genomic_DNA"/>
</dbReference>
<feature type="transmembrane region" description="Helical" evidence="2">
    <location>
        <begin position="102"/>
        <end position="124"/>
    </location>
</feature>
<keyword evidence="2" id="KW-0472">Membrane</keyword>